<accession>F2G3M9</accession>
<dbReference type="AlphaFoldDB" id="F2G3M9"/>
<proteinExistence type="predicted"/>
<dbReference type="HOGENOM" id="CLU_3113845_0_0_6"/>
<name>F2G3M9_ALTMD</name>
<organism evidence="1 2">
    <name type="scientific">Alteromonas mediterranea (strain DSM 17117 / CIP 110805 / LMG 28347 / Deep ecotype)</name>
    <dbReference type="NCBI Taxonomy" id="1774373"/>
    <lineage>
        <taxon>Bacteria</taxon>
        <taxon>Pseudomonadati</taxon>
        <taxon>Pseudomonadota</taxon>
        <taxon>Gammaproteobacteria</taxon>
        <taxon>Alteromonadales</taxon>
        <taxon>Alteromonadaceae</taxon>
        <taxon>Alteromonas/Salinimonas group</taxon>
        <taxon>Alteromonas</taxon>
    </lineage>
</organism>
<dbReference type="EMBL" id="CP001103">
    <property type="protein sequence ID" value="AEA99426.1"/>
    <property type="molecule type" value="Genomic_DNA"/>
</dbReference>
<dbReference type="KEGG" id="amc:MADE_1016500"/>
<evidence type="ECO:0000313" key="2">
    <source>
        <dbReference type="Proteomes" id="UP000001870"/>
    </source>
</evidence>
<dbReference type="Proteomes" id="UP000001870">
    <property type="component" value="Chromosome"/>
</dbReference>
<keyword evidence="2" id="KW-1185">Reference proteome</keyword>
<reference evidence="1 2" key="1">
    <citation type="journal article" date="2008" name="ISME J.">
        <title>Comparative genomics of two ecotypes of the marine planktonic copiotroph Alteromonas macleodii suggests alternative lifestyles associated with different kinds of particulate organic matter.</title>
        <authorList>
            <person name="Ivars-Martinez E."/>
            <person name="Martin-Cuadrado A.B."/>
            <person name="D'Auria G."/>
            <person name="Mira A."/>
            <person name="Ferriera S."/>
            <person name="Johnson J."/>
            <person name="Friedman R."/>
            <person name="Rodriguez-Valera F."/>
        </authorList>
    </citation>
    <scope>NUCLEOTIDE SEQUENCE [LARGE SCALE GENOMIC DNA]</scope>
    <source>
        <strain evidence="2">DSM 17117 / CIP 110805 / LMG 28347 / Deep ecotype</strain>
    </source>
</reference>
<sequence length="50" mass="5653">MAPNINGKEIITDYGSAVIVEYDQSKEKFLVEYTGQDAIGWLTKSQFLLK</sequence>
<protein>
    <submittedName>
        <fullName evidence="1">Uncharacterized protein</fullName>
    </submittedName>
</protein>
<dbReference type="RefSeq" id="WP_012519716.1">
    <property type="nucleotide sequence ID" value="NC_011138.3"/>
</dbReference>
<evidence type="ECO:0000313" key="1">
    <source>
        <dbReference type="EMBL" id="AEA99426.1"/>
    </source>
</evidence>
<reference evidence="1 2" key="2">
    <citation type="journal article" date="2015" name="Antonie Van Leeuwenhoek">
        <title>Ecophysiological diversity of a novel member of the genus Alteromonas, and description of Alteromonas mediterranea sp. nov.</title>
        <authorList>
            <person name="Ivanova E.P."/>
            <person name="Lopez-Perez M."/>
            <person name="Zabalos M."/>
            <person name="Nguyen S.H."/>
            <person name="Webb H.K."/>
            <person name="Ryan J."/>
            <person name="Lagutin K."/>
            <person name="Vyssotski M."/>
            <person name="Crawford R.J."/>
            <person name="Rodriguez-Valera F."/>
        </authorList>
    </citation>
    <scope>NUCLEOTIDE SEQUENCE [LARGE SCALE GENOMIC DNA]</scope>
    <source>
        <strain evidence="2">DSM 17117 / CIP 110805 / LMG 28347 / Deep ecotype</strain>
    </source>
</reference>
<gene>
    <name evidence="1" type="ordered locus">MADE_1016500</name>
</gene>